<reference evidence="1 2" key="1">
    <citation type="journal article" date="2013" name="Antonie Van Leeuwenhoek">
        <title>Paracoccus zhejiangensis sp. nov., isolated from activated sludge in wastewater-treatment system.</title>
        <authorList>
            <person name="Wu Z.G."/>
            <person name="Zhang D.F."/>
            <person name="Liu Y.L."/>
            <person name="Wang F."/>
            <person name="Jiang X."/>
            <person name="Li C."/>
            <person name="Li S.P."/>
            <person name="Hong Q."/>
            <person name="Li W.J."/>
        </authorList>
    </citation>
    <scope>NUCLEOTIDE SEQUENCE [LARGE SCALE GENOMIC DNA]</scope>
    <source>
        <strain evidence="1 2">J6</strain>
    </source>
</reference>
<evidence type="ECO:0008006" key="3">
    <source>
        <dbReference type="Google" id="ProtNLM"/>
    </source>
</evidence>
<dbReference type="EMBL" id="CP025430">
    <property type="protein sequence ID" value="AUH64811.1"/>
    <property type="molecule type" value="Genomic_DNA"/>
</dbReference>
<evidence type="ECO:0000313" key="2">
    <source>
        <dbReference type="Proteomes" id="UP000234530"/>
    </source>
</evidence>
<dbReference type="OrthoDB" id="7375531at2"/>
<accession>A0A2H5EZU3</accession>
<organism evidence="1 2">
    <name type="scientific">Paracoccus zhejiangensis</name>
    <dbReference type="NCBI Taxonomy" id="1077935"/>
    <lineage>
        <taxon>Bacteria</taxon>
        <taxon>Pseudomonadati</taxon>
        <taxon>Pseudomonadota</taxon>
        <taxon>Alphaproteobacteria</taxon>
        <taxon>Rhodobacterales</taxon>
        <taxon>Paracoccaceae</taxon>
        <taxon>Paracoccus</taxon>
    </lineage>
</organism>
<name>A0A2H5EZU3_9RHOB</name>
<keyword evidence="2" id="KW-1185">Reference proteome</keyword>
<proteinExistence type="predicted"/>
<gene>
    <name evidence="1" type="ORF">CX676_12060</name>
</gene>
<dbReference type="Proteomes" id="UP000234530">
    <property type="component" value="Chromosome"/>
</dbReference>
<dbReference type="RefSeq" id="WP_101752840.1">
    <property type="nucleotide sequence ID" value="NZ_CP025430.1"/>
</dbReference>
<sequence length="182" mass="19654">MIRVAPLLTAAAGVVLLAGMMLTNPDYNSAVRPFETDVPPGETGQTRLIGGRIEGWRTADRITFPAFGSPRQRDTQAIFLVVDLKLFGTTDSTMLRAGWIGASGRRYDTTARISGAFLQIQDLWLQPGLESKAIAIFELPEDEIAGGALMLSDRIDAPLDGRLRLAAPVDAPSHVDHLELDG</sequence>
<dbReference type="KEGG" id="pzh:CX676_12060"/>
<protein>
    <recommendedName>
        <fullName evidence="3">DUF4352 domain-containing protein</fullName>
    </recommendedName>
</protein>
<dbReference type="AlphaFoldDB" id="A0A2H5EZU3"/>
<evidence type="ECO:0000313" key="1">
    <source>
        <dbReference type="EMBL" id="AUH64811.1"/>
    </source>
</evidence>